<comment type="caution">
    <text evidence="7">The sequence shown here is derived from an EMBL/GenBank/DDBJ whole genome shotgun (WGS) entry which is preliminary data.</text>
</comment>
<comment type="catalytic activity">
    <reaction evidence="6">
        <text>AMP + ATP = 2 ADP</text>
        <dbReference type="Rhea" id="RHEA:12973"/>
        <dbReference type="ChEBI" id="CHEBI:30616"/>
        <dbReference type="ChEBI" id="CHEBI:456215"/>
        <dbReference type="ChEBI" id="CHEBI:456216"/>
        <dbReference type="EC" id="2.7.4.3"/>
    </reaction>
</comment>
<protein>
    <recommendedName>
        <fullName evidence="6">Adenylate kinase</fullName>
        <ecNumber evidence="6">2.7.4.3</ecNumber>
    </recommendedName>
</protein>
<keyword evidence="1 5" id="KW-0808">Transferase</keyword>
<dbReference type="SUPFAM" id="SSF52540">
    <property type="entry name" value="P-loop containing nucleoside triphosphate hydrolases"/>
    <property type="match status" value="1"/>
</dbReference>
<accession>A0A554JB81</accession>
<dbReference type="InterPro" id="IPR000850">
    <property type="entry name" value="Adenylat/UMP-CMP_kin"/>
</dbReference>
<dbReference type="CDD" id="cd01428">
    <property type="entry name" value="ADK"/>
    <property type="match status" value="1"/>
</dbReference>
<dbReference type="PRINTS" id="PR00094">
    <property type="entry name" value="ADENYLTKNASE"/>
</dbReference>
<keyword evidence="3 6" id="KW-0547">Nucleotide-binding</keyword>
<dbReference type="AlphaFoldDB" id="A0A554JB81"/>
<keyword evidence="2" id="KW-0545">Nucleotide biosynthesis</keyword>
<comment type="subunit">
    <text evidence="6">Monomer.</text>
</comment>
<comment type="subcellular location">
    <subcellularLocation>
        <location evidence="6">Cytoplasm</location>
    </subcellularLocation>
</comment>
<dbReference type="EMBL" id="VMFF01000038">
    <property type="protein sequence ID" value="TSC65578.1"/>
    <property type="molecule type" value="Genomic_DNA"/>
</dbReference>
<sequence length="237" mass="26618">MDKEVFIFIGRSGCGKGTQKDLLIKHLESIGMSVLSLYVGDFLRQFVNSGSFVANKYKVAMSRGELAPDFTAITAWGEALMKDYKEGQSIIFDGSPRTLPETYSLEGAINFLGFVNPVVIHLDVSSNWARERLVGRGRADDTEEDINRRLSWFDTTVLSALNYFKSKPNFKYVQINGEQTIPKVAEDIMNALPYLKQAPVANKMKTLQYVDTKGSLDTSIQQNGQLETQNFIRNKNP</sequence>
<evidence type="ECO:0000256" key="4">
    <source>
        <dbReference type="ARBA" id="ARBA00022777"/>
    </source>
</evidence>
<dbReference type="Proteomes" id="UP000319613">
    <property type="component" value="Unassembled WGS sequence"/>
</dbReference>
<evidence type="ECO:0000313" key="7">
    <source>
        <dbReference type="EMBL" id="TSC65578.1"/>
    </source>
</evidence>
<evidence type="ECO:0000313" key="8">
    <source>
        <dbReference type="Proteomes" id="UP000319613"/>
    </source>
</evidence>
<evidence type="ECO:0000256" key="3">
    <source>
        <dbReference type="ARBA" id="ARBA00022741"/>
    </source>
</evidence>
<dbReference type="InterPro" id="IPR027417">
    <property type="entry name" value="P-loop_NTPase"/>
</dbReference>
<dbReference type="GO" id="GO:0005524">
    <property type="term" value="F:ATP binding"/>
    <property type="evidence" value="ECO:0007669"/>
    <property type="project" value="UniProtKB-KW"/>
</dbReference>
<evidence type="ECO:0000256" key="2">
    <source>
        <dbReference type="ARBA" id="ARBA00022727"/>
    </source>
</evidence>
<organism evidence="7 8">
    <name type="scientific">Candidatus Doudnabacteria bacterium Gr01-1014_77</name>
    <dbReference type="NCBI Taxonomy" id="2017133"/>
    <lineage>
        <taxon>Bacteria</taxon>
        <taxon>Candidatus Doudnaibacteriota</taxon>
    </lineage>
</organism>
<proteinExistence type="inferred from homology"/>
<dbReference type="GO" id="GO:0005737">
    <property type="term" value="C:cytoplasm"/>
    <property type="evidence" value="ECO:0007669"/>
    <property type="project" value="UniProtKB-SubCell"/>
</dbReference>
<comment type="similarity">
    <text evidence="5">Belongs to the adenylate kinase family.</text>
</comment>
<evidence type="ECO:0000256" key="6">
    <source>
        <dbReference type="RuleBase" id="RU003331"/>
    </source>
</evidence>
<keyword evidence="6" id="KW-0067">ATP-binding</keyword>
<evidence type="ECO:0000256" key="1">
    <source>
        <dbReference type="ARBA" id="ARBA00022679"/>
    </source>
</evidence>
<name>A0A554JB81_9BACT</name>
<dbReference type="PANTHER" id="PTHR23359">
    <property type="entry name" value="NUCLEOTIDE KINASE"/>
    <property type="match status" value="1"/>
</dbReference>
<keyword evidence="4 5" id="KW-0418">Kinase</keyword>
<dbReference type="GO" id="GO:0004017">
    <property type="term" value="F:AMP kinase activity"/>
    <property type="evidence" value="ECO:0007669"/>
    <property type="project" value="UniProtKB-EC"/>
</dbReference>
<dbReference type="Pfam" id="PF00406">
    <property type="entry name" value="ADK"/>
    <property type="match status" value="1"/>
</dbReference>
<gene>
    <name evidence="7" type="ORF">G01um101477_412</name>
</gene>
<dbReference type="EC" id="2.7.4.3" evidence="6"/>
<dbReference type="Gene3D" id="3.40.50.300">
    <property type="entry name" value="P-loop containing nucleotide triphosphate hydrolases"/>
    <property type="match status" value="1"/>
</dbReference>
<evidence type="ECO:0000256" key="5">
    <source>
        <dbReference type="RuleBase" id="RU003330"/>
    </source>
</evidence>
<reference evidence="7 8" key="1">
    <citation type="submission" date="2017-07" db="EMBL/GenBank/DDBJ databases">
        <title>Mechanisms for carbon and nitrogen cycling indicate functional differentiation within the Candidate Phyla Radiation.</title>
        <authorList>
            <person name="Danczak R.E."/>
            <person name="Johnston M.D."/>
            <person name="Kenah C."/>
            <person name="Slattery M."/>
            <person name="Wrighton K.C."/>
            <person name="Wilkins M.J."/>
        </authorList>
    </citation>
    <scope>NUCLEOTIDE SEQUENCE [LARGE SCALE GENOMIC DNA]</scope>
    <source>
        <strain evidence="7">Gr01-1014_77</strain>
    </source>
</reference>